<comment type="caution">
    <text evidence="1">The sequence shown here is derived from an EMBL/GenBank/DDBJ whole genome shotgun (WGS) entry which is preliminary data.</text>
</comment>
<evidence type="ECO:0000313" key="2">
    <source>
        <dbReference type="Proteomes" id="UP001140096"/>
    </source>
</evidence>
<sequence>LETAKIVLQQRNYVMLRGSLVKIGLSGDDLARCHQVTVKNFNWRAVSVKKLYVYSKGHGTVCNVGVEEGQAKVWFSQASESQSFVEGLAESNMCAGDPVAVLESPGPLLSSAQPMDVIVVEDSDEDMAEDDSPAAGVPDIPNSAIGRDMKHIAQQSSKRETNPQP</sequence>
<name>A0ACC1KT42_9FUNG</name>
<feature type="non-terminal residue" evidence="1">
    <location>
        <position position="165"/>
    </location>
</feature>
<keyword evidence="2" id="KW-1185">Reference proteome</keyword>
<proteinExistence type="predicted"/>
<reference evidence="1" key="1">
    <citation type="submission" date="2022-07" db="EMBL/GenBank/DDBJ databases">
        <title>Phylogenomic reconstructions and comparative analyses of Kickxellomycotina fungi.</title>
        <authorList>
            <person name="Reynolds N.K."/>
            <person name="Stajich J.E."/>
            <person name="Barry K."/>
            <person name="Grigoriev I.V."/>
            <person name="Crous P."/>
            <person name="Smith M.E."/>
        </authorList>
    </citation>
    <scope>NUCLEOTIDE SEQUENCE</scope>
    <source>
        <strain evidence="1">CBS 102833</strain>
    </source>
</reference>
<protein>
    <submittedName>
        <fullName evidence="1">Uncharacterized protein</fullName>
    </submittedName>
</protein>
<evidence type="ECO:0000313" key="1">
    <source>
        <dbReference type="EMBL" id="KAJ2794199.1"/>
    </source>
</evidence>
<organism evidence="1 2">
    <name type="scientific">Coemansia furcata</name>
    <dbReference type="NCBI Taxonomy" id="417177"/>
    <lineage>
        <taxon>Eukaryota</taxon>
        <taxon>Fungi</taxon>
        <taxon>Fungi incertae sedis</taxon>
        <taxon>Zoopagomycota</taxon>
        <taxon>Kickxellomycotina</taxon>
        <taxon>Kickxellomycetes</taxon>
        <taxon>Kickxellales</taxon>
        <taxon>Kickxellaceae</taxon>
        <taxon>Coemansia</taxon>
    </lineage>
</organism>
<dbReference type="EMBL" id="JANBUP010004376">
    <property type="protein sequence ID" value="KAJ2794199.1"/>
    <property type="molecule type" value="Genomic_DNA"/>
</dbReference>
<accession>A0ACC1KT42</accession>
<dbReference type="Proteomes" id="UP001140096">
    <property type="component" value="Unassembled WGS sequence"/>
</dbReference>
<gene>
    <name evidence="1" type="ORF">H4S07_006824</name>
</gene>
<feature type="non-terminal residue" evidence="1">
    <location>
        <position position="1"/>
    </location>
</feature>